<dbReference type="GO" id="GO:0005524">
    <property type="term" value="F:ATP binding"/>
    <property type="evidence" value="ECO:0007669"/>
    <property type="project" value="UniProtKB-KW"/>
</dbReference>
<name>A0ABQ6NUY4_9BACL</name>
<evidence type="ECO:0000313" key="9">
    <source>
        <dbReference type="Proteomes" id="UP001285921"/>
    </source>
</evidence>
<reference evidence="8 9" key="1">
    <citation type="submission" date="2023-05" db="EMBL/GenBank/DDBJ databases">
        <title>Draft genome of Paenibacillus sp. CCS26.</title>
        <authorList>
            <person name="Akita H."/>
            <person name="Shinto Y."/>
            <person name="Kimura Z."/>
        </authorList>
    </citation>
    <scope>NUCLEOTIDE SEQUENCE [LARGE SCALE GENOMIC DNA]</scope>
    <source>
        <strain evidence="8 9">CCS26</strain>
    </source>
</reference>
<dbReference type="InterPro" id="IPR017871">
    <property type="entry name" value="ABC_transporter-like_CS"/>
</dbReference>
<keyword evidence="5" id="KW-1278">Translocase</keyword>
<dbReference type="InterPro" id="IPR003593">
    <property type="entry name" value="AAA+_ATPase"/>
</dbReference>
<dbReference type="InterPro" id="IPR047641">
    <property type="entry name" value="ABC_transpr_MalK/UgpC-like"/>
</dbReference>
<dbReference type="Gene3D" id="2.40.50.100">
    <property type="match status" value="1"/>
</dbReference>
<sequence length="392" mass="43515">MNAIELQGIHVALNGKQVLNDIELTIKQGDFMTFLGPSGCGKTTLLRTIAGLQKADAGTITISGREVANGETQFHMEPSKRRLSLVFQSYALWPHMTVYENVAFGLQVRKLAKAVVREKVEAALGKMRIAELAGRYPSELSGGQQQRVAIARAIVTEPDILLLDEPLSNLDAKLRVEMRAELKRLHQELNTTVIYVTHDQHEAMTLSTQVAIFFGGQIVQLDKPRELYKRPKTLQVAEFIGSAGMQMNRLEGVMRTDEEGLSWLETPVVLIPLAAGDNSTMQDGQEMVLTVRPEDIRLYEERRPGSIAMSVSAVFPSGAETLVQLDAAGMSLMARVIGESEYEPGSTLYAVLRQEQMNAYDKKTGIRMKLQYAAHNNEPGESTHENRLSYSR</sequence>
<dbReference type="RefSeq" id="WP_317981787.1">
    <property type="nucleotide sequence ID" value="NZ_BTCL01000024.1"/>
</dbReference>
<dbReference type="PANTHER" id="PTHR43875:SF15">
    <property type="entry name" value="TREHALOSE IMPORT ATP-BINDING PROTEIN SUGC"/>
    <property type="match status" value="1"/>
</dbReference>
<dbReference type="SUPFAM" id="SSF50331">
    <property type="entry name" value="MOP-like"/>
    <property type="match status" value="1"/>
</dbReference>
<evidence type="ECO:0000256" key="5">
    <source>
        <dbReference type="ARBA" id="ARBA00022967"/>
    </source>
</evidence>
<dbReference type="InterPro" id="IPR003439">
    <property type="entry name" value="ABC_transporter-like_ATP-bd"/>
</dbReference>
<dbReference type="PROSITE" id="PS00211">
    <property type="entry name" value="ABC_TRANSPORTER_1"/>
    <property type="match status" value="1"/>
</dbReference>
<feature type="domain" description="ABC transporter" evidence="7">
    <location>
        <begin position="4"/>
        <end position="240"/>
    </location>
</feature>
<dbReference type="InterPro" id="IPR012340">
    <property type="entry name" value="NA-bd_OB-fold"/>
</dbReference>
<evidence type="ECO:0000259" key="7">
    <source>
        <dbReference type="PROSITE" id="PS50893"/>
    </source>
</evidence>
<dbReference type="InterPro" id="IPR027417">
    <property type="entry name" value="P-loop_NTPase"/>
</dbReference>
<dbReference type="Gene3D" id="3.40.50.300">
    <property type="entry name" value="P-loop containing nucleotide triphosphate hydrolases"/>
    <property type="match status" value="1"/>
</dbReference>
<keyword evidence="2" id="KW-1003">Cell membrane</keyword>
<evidence type="ECO:0000256" key="2">
    <source>
        <dbReference type="ARBA" id="ARBA00022475"/>
    </source>
</evidence>
<comment type="caution">
    <text evidence="8">The sequence shown here is derived from an EMBL/GenBank/DDBJ whole genome shotgun (WGS) entry which is preliminary data.</text>
</comment>
<gene>
    <name evidence="8" type="ORF">PghCCS26_50870</name>
</gene>
<organism evidence="8 9">
    <name type="scientific">Paenibacillus glycanilyticus</name>
    <dbReference type="NCBI Taxonomy" id="126569"/>
    <lineage>
        <taxon>Bacteria</taxon>
        <taxon>Bacillati</taxon>
        <taxon>Bacillota</taxon>
        <taxon>Bacilli</taxon>
        <taxon>Bacillales</taxon>
        <taxon>Paenibacillaceae</taxon>
        <taxon>Paenibacillus</taxon>
    </lineage>
</organism>
<keyword evidence="6" id="KW-0472">Membrane</keyword>
<protein>
    <submittedName>
        <fullName evidence="8">Sugar ABC transporter ATP-binding protein</fullName>
    </submittedName>
</protein>
<keyword evidence="1" id="KW-0813">Transport</keyword>
<evidence type="ECO:0000256" key="4">
    <source>
        <dbReference type="ARBA" id="ARBA00022840"/>
    </source>
</evidence>
<dbReference type="EMBL" id="BTCL01000024">
    <property type="protein sequence ID" value="GMK47957.1"/>
    <property type="molecule type" value="Genomic_DNA"/>
</dbReference>
<dbReference type="Pfam" id="PF00005">
    <property type="entry name" value="ABC_tran"/>
    <property type="match status" value="1"/>
</dbReference>
<keyword evidence="9" id="KW-1185">Reference proteome</keyword>
<dbReference type="PANTHER" id="PTHR43875">
    <property type="entry name" value="MALTODEXTRIN IMPORT ATP-BINDING PROTEIN MSMX"/>
    <property type="match status" value="1"/>
</dbReference>
<evidence type="ECO:0000313" key="8">
    <source>
        <dbReference type="EMBL" id="GMK47957.1"/>
    </source>
</evidence>
<evidence type="ECO:0000256" key="6">
    <source>
        <dbReference type="ARBA" id="ARBA00023136"/>
    </source>
</evidence>
<keyword evidence="4 8" id="KW-0067">ATP-binding</keyword>
<dbReference type="InterPro" id="IPR008995">
    <property type="entry name" value="Mo/tungstate-bd_C_term_dom"/>
</dbReference>
<dbReference type="SMART" id="SM00382">
    <property type="entry name" value="AAA"/>
    <property type="match status" value="1"/>
</dbReference>
<evidence type="ECO:0000256" key="3">
    <source>
        <dbReference type="ARBA" id="ARBA00022741"/>
    </source>
</evidence>
<dbReference type="Proteomes" id="UP001285921">
    <property type="component" value="Unassembled WGS sequence"/>
</dbReference>
<proteinExistence type="predicted"/>
<keyword evidence="3" id="KW-0547">Nucleotide-binding</keyword>
<evidence type="ECO:0000256" key="1">
    <source>
        <dbReference type="ARBA" id="ARBA00022448"/>
    </source>
</evidence>
<accession>A0ABQ6NUY4</accession>
<dbReference type="Gene3D" id="2.40.50.140">
    <property type="entry name" value="Nucleic acid-binding proteins"/>
    <property type="match status" value="1"/>
</dbReference>
<dbReference type="PROSITE" id="PS50893">
    <property type="entry name" value="ABC_TRANSPORTER_2"/>
    <property type="match status" value="1"/>
</dbReference>
<dbReference type="SUPFAM" id="SSF52540">
    <property type="entry name" value="P-loop containing nucleoside triphosphate hydrolases"/>
    <property type="match status" value="1"/>
</dbReference>